<evidence type="ECO:0008006" key="3">
    <source>
        <dbReference type="Google" id="ProtNLM"/>
    </source>
</evidence>
<comment type="caution">
    <text evidence="1">The sequence shown here is derived from an EMBL/GenBank/DDBJ whole genome shotgun (WGS) entry which is preliminary data.</text>
</comment>
<dbReference type="RefSeq" id="WP_380206295.1">
    <property type="nucleotide sequence ID" value="NZ_JBHTEK010000003.1"/>
</dbReference>
<reference evidence="2" key="1">
    <citation type="journal article" date="2019" name="Int. J. Syst. Evol. Microbiol.">
        <title>The Global Catalogue of Microorganisms (GCM) 10K type strain sequencing project: providing services to taxonomists for standard genome sequencing and annotation.</title>
        <authorList>
            <consortium name="The Broad Institute Genomics Platform"/>
            <consortium name="The Broad Institute Genome Sequencing Center for Infectious Disease"/>
            <person name="Wu L."/>
            <person name="Ma J."/>
        </authorList>
    </citation>
    <scope>NUCLEOTIDE SEQUENCE [LARGE SCALE GENOMIC DNA]</scope>
    <source>
        <strain evidence="2">JCM 19635</strain>
    </source>
</reference>
<dbReference type="EMBL" id="JBHTEK010000003">
    <property type="protein sequence ID" value="MFC7670585.1"/>
    <property type="molecule type" value="Genomic_DNA"/>
</dbReference>
<evidence type="ECO:0000313" key="2">
    <source>
        <dbReference type="Proteomes" id="UP001596513"/>
    </source>
</evidence>
<organism evidence="1 2">
    <name type="scientific">Hymenobacter humi</name>
    <dbReference type="NCBI Taxonomy" id="1411620"/>
    <lineage>
        <taxon>Bacteria</taxon>
        <taxon>Pseudomonadati</taxon>
        <taxon>Bacteroidota</taxon>
        <taxon>Cytophagia</taxon>
        <taxon>Cytophagales</taxon>
        <taxon>Hymenobacteraceae</taxon>
        <taxon>Hymenobacter</taxon>
    </lineage>
</organism>
<proteinExistence type="predicted"/>
<dbReference type="Proteomes" id="UP001596513">
    <property type="component" value="Unassembled WGS sequence"/>
</dbReference>
<sequence>MIAKQKEYVAQLPTLTGAEKLSPAHIEHSTKRFAEIIQQSQANLTALDQLDPANSKDPAQVALIGELAEKQAAVFARGERRLTTIHNEHYAPK</sequence>
<evidence type="ECO:0000313" key="1">
    <source>
        <dbReference type="EMBL" id="MFC7670585.1"/>
    </source>
</evidence>
<name>A0ABW2UEE2_9BACT</name>
<protein>
    <recommendedName>
        <fullName evidence="3">TraR/DksA family transcriptional regulator</fullName>
    </recommendedName>
</protein>
<gene>
    <name evidence="1" type="ORF">ACFQT0_26800</name>
</gene>
<keyword evidence="2" id="KW-1185">Reference proteome</keyword>
<accession>A0ABW2UEE2</accession>